<evidence type="ECO:0000313" key="10">
    <source>
        <dbReference type="Proteomes" id="UP001206925"/>
    </source>
</evidence>
<organism evidence="9 10">
    <name type="scientific">Ambrosia artemisiifolia</name>
    <name type="common">Common ragweed</name>
    <dbReference type="NCBI Taxonomy" id="4212"/>
    <lineage>
        <taxon>Eukaryota</taxon>
        <taxon>Viridiplantae</taxon>
        <taxon>Streptophyta</taxon>
        <taxon>Embryophyta</taxon>
        <taxon>Tracheophyta</taxon>
        <taxon>Spermatophyta</taxon>
        <taxon>Magnoliopsida</taxon>
        <taxon>eudicotyledons</taxon>
        <taxon>Gunneridae</taxon>
        <taxon>Pentapetalae</taxon>
        <taxon>asterids</taxon>
        <taxon>campanulids</taxon>
        <taxon>Asterales</taxon>
        <taxon>Asteraceae</taxon>
        <taxon>Asteroideae</taxon>
        <taxon>Heliantheae alliance</taxon>
        <taxon>Heliantheae</taxon>
        <taxon>Ambrosia</taxon>
    </lineage>
</organism>
<proteinExistence type="predicted"/>
<accession>A0AAD5D8Q9</accession>
<keyword evidence="4" id="KW-0238">DNA-binding</keyword>
<sequence>MAETGNSGDAPPPPPPRQCHPPTLALPPRSCLDSMAIGLSPGPMTLVSNFFSEHYPNTDLNSFSRLFDELLPGPAVGNPPAPLFYHDLDSNCGKQWENDKQNDQQDSDSQSHNSKPESVVSITRPANDGYKWRKYGQKQVKASELPRSYYKCTQTNCPATKKIGHFLDGDISDIIYKGQHNHEPPPVHTLSKYGATLDQPTSFVQQPVNPRQEVVNNLVANDVV</sequence>
<comment type="caution">
    <text evidence="9">The sequence shown here is derived from an EMBL/GenBank/DDBJ whole genome shotgun (WGS) entry which is preliminary data.</text>
</comment>
<keyword evidence="3" id="KW-0805">Transcription regulation</keyword>
<protein>
    <recommendedName>
        <fullName evidence="8">WRKY domain-containing protein</fullName>
    </recommendedName>
</protein>
<evidence type="ECO:0000256" key="6">
    <source>
        <dbReference type="ARBA" id="ARBA00023242"/>
    </source>
</evidence>
<keyword evidence="5" id="KW-0804">Transcription</keyword>
<dbReference type="Proteomes" id="UP001206925">
    <property type="component" value="Unassembled WGS sequence"/>
</dbReference>
<dbReference type="SMART" id="SM00774">
    <property type="entry name" value="WRKY"/>
    <property type="match status" value="1"/>
</dbReference>
<evidence type="ECO:0000256" key="7">
    <source>
        <dbReference type="SAM" id="MobiDB-lite"/>
    </source>
</evidence>
<evidence type="ECO:0000259" key="8">
    <source>
        <dbReference type="PROSITE" id="PS50811"/>
    </source>
</evidence>
<dbReference type="InterPro" id="IPR003657">
    <property type="entry name" value="WRKY_dom"/>
</dbReference>
<evidence type="ECO:0000256" key="4">
    <source>
        <dbReference type="ARBA" id="ARBA00023125"/>
    </source>
</evidence>
<keyword evidence="2" id="KW-0677">Repeat</keyword>
<dbReference type="InterPro" id="IPR036576">
    <property type="entry name" value="WRKY_dom_sf"/>
</dbReference>
<evidence type="ECO:0000256" key="2">
    <source>
        <dbReference type="ARBA" id="ARBA00022737"/>
    </source>
</evidence>
<dbReference type="PANTHER" id="PTHR31221:SF360">
    <property type="entry name" value="WRKY DOMAIN-CONTAINING PROTEIN"/>
    <property type="match status" value="1"/>
</dbReference>
<keyword evidence="10" id="KW-1185">Reference proteome</keyword>
<dbReference type="Pfam" id="PF03106">
    <property type="entry name" value="WRKY"/>
    <property type="match status" value="1"/>
</dbReference>
<dbReference type="InterPro" id="IPR044810">
    <property type="entry name" value="WRKY_plant"/>
</dbReference>
<dbReference type="GO" id="GO:0003700">
    <property type="term" value="F:DNA-binding transcription factor activity"/>
    <property type="evidence" value="ECO:0007669"/>
    <property type="project" value="InterPro"/>
</dbReference>
<evidence type="ECO:0000256" key="1">
    <source>
        <dbReference type="ARBA" id="ARBA00004123"/>
    </source>
</evidence>
<evidence type="ECO:0000256" key="3">
    <source>
        <dbReference type="ARBA" id="ARBA00023015"/>
    </source>
</evidence>
<gene>
    <name evidence="9" type="ORF">M8C21_014492</name>
</gene>
<feature type="non-terminal residue" evidence="9">
    <location>
        <position position="1"/>
    </location>
</feature>
<evidence type="ECO:0000256" key="5">
    <source>
        <dbReference type="ARBA" id="ARBA00023163"/>
    </source>
</evidence>
<dbReference type="GO" id="GO:0043565">
    <property type="term" value="F:sequence-specific DNA binding"/>
    <property type="evidence" value="ECO:0007669"/>
    <property type="project" value="InterPro"/>
</dbReference>
<comment type="subcellular location">
    <subcellularLocation>
        <location evidence="1">Nucleus</location>
    </subcellularLocation>
</comment>
<dbReference type="PANTHER" id="PTHR31221">
    <property type="entry name" value="WRKY TRANSCRIPTION FACTOR PROTEIN 1-RELATED"/>
    <property type="match status" value="1"/>
</dbReference>
<evidence type="ECO:0000313" key="9">
    <source>
        <dbReference type="EMBL" id="KAI7756503.1"/>
    </source>
</evidence>
<dbReference type="PROSITE" id="PS50811">
    <property type="entry name" value="WRKY"/>
    <property type="match status" value="1"/>
</dbReference>
<dbReference type="FunFam" id="2.20.25.80:FF:000006">
    <property type="entry name" value="WRKY transcription factor"/>
    <property type="match status" value="1"/>
</dbReference>
<feature type="compositionally biased region" description="Pro residues" evidence="7">
    <location>
        <begin position="10"/>
        <end position="19"/>
    </location>
</feature>
<dbReference type="SUPFAM" id="SSF118290">
    <property type="entry name" value="WRKY DNA-binding domain"/>
    <property type="match status" value="1"/>
</dbReference>
<reference evidence="9" key="1">
    <citation type="submission" date="2022-06" db="EMBL/GenBank/DDBJ databases">
        <title>Uncovering the hologenomic basis of an extraordinary plant invasion.</title>
        <authorList>
            <person name="Bieker V.C."/>
            <person name="Martin M.D."/>
            <person name="Gilbert T."/>
            <person name="Hodgins K."/>
            <person name="Battlay P."/>
            <person name="Petersen B."/>
            <person name="Wilson J."/>
        </authorList>
    </citation>
    <scope>NUCLEOTIDE SEQUENCE</scope>
    <source>
        <strain evidence="9">AA19_3_7</strain>
        <tissue evidence="9">Leaf</tissue>
    </source>
</reference>
<dbReference type="GO" id="GO:0005634">
    <property type="term" value="C:nucleus"/>
    <property type="evidence" value="ECO:0007669"/>
    <property type="project" value="UniProtKB-SubCell"/>
</dbReference>
<dbReference type="Gene3D" id="2.20.25.80">
    <property type="entry name" value="WRKY domain"/>
    <property type="match status" value="1"/>
</dbReference>
<name>A0AAD5D8Q9_AMBAR</name>
<feature type="domain" description="WRKY" evidence="8">
    <location>
        <begin position="121"/>
        <end position="185"/>
    </location>
</feature>
<dbReference type="AlphaFoldDB" id="A0AAD5D8Q9"/>
<feature type="region of interest" description="Disordered" evidence="7">
    <location>
        <begin position="82"/>
        <end position="123"/>
    </location>
</feature>
<keyword evidence="6" id="KW-0539">Nucleus</keyword>
<dbReference type="EMBL" id="JAMZMK010000360">
    <property type="protein sequence ID" value="KAI7756503.1"/>
    <property type="molecule type" value="Genomic_DNA"/>
</dbReference>
<feature type="region of interest" description="Disordered" evidence="7">
    <location>
        <begin position="1"/>
        <end position="27"/>
    </location>
</feature>